<dbReference type="AlphaFoldDB" id="A0A2P2QF48"/>
<sequence>MLWSSCTWLSICLFFFYPLHLLLWGLCILIPLCLFLRIKACRKRLEMFQMSRFIYLIHTTFDSHPAIQSRCASDTKGSREKVIDHHSLFPFFFYLVGISQLFVLEEDIKSERR</sequence>
<keyword evidence="1" id="KW-0472">Membrane</keyword>
<dbReference type="EMBL" id="GGEC01084993">
    <property type="protein sequence ID" value="MBX65477.1"/>
    <property type="molecule type" value="Transcribed_RNA"/>
</dbReference>
<keyword evidence="1" id="KW-0812">Transmembrane</keyword>
<feature type="transmembrane region" description="Helical" evidence="1">
    <location>
        <begin position="15"/>
        <end position="38"/>
    </location>
</feature>
<protein>
    <submittedName>
        <fullName evidence="2">Uncharacterized protein</fullName>
    </submittedName>
</protein>
<name>A0A2P2QF48_RHIMU</name>
<accession>A0A2P2QF48</accession>
<evidence type="ECO:0000313" key="2">
    <source>
        <dbReference type="EMBL" id="MBX65477.1"/>
    </source>
</evidence>
<reference evidence="2" key="1">
    <citation type="submission" date="2018-02" db="EMBL/GenBank/DDBJ databases">
        <title>Rhizophora mucronata_Transcriptome.</title>
        <authorList>
            <person name="Meera S.P."/>
            <person name="Sreeshan A."/>
            <person name="Augustine A."/>
        </authorList>
    </citation>
    <scope>NUCLEOTIDE SEQUENCE</scope>
    <source>
        <tissue evidence="2">Leaf</tissue>
    </source>
</reference>
<evidence type="ECO:0000256" key="1">
    <source>
        <dbReference type="SAM" id="Phobius"/>
    </source>
</evidence>
<proteinExistence type="predicted"/>
<organism evidence="2">
    <name type="scientific">Rhizophora mucronata</name>
    <name type="common">Asiatic mangrove</name>
    <dbReference type="NCBI Taxonomy" id="61149"/>
    <lineage>
        <taxon>Eukaryota</taxon>
        <taxon>Viridiplantae</taxon>
        <taxon>Streptophyta</taxon>
        <taxon>Embryophyta</taxon>
        <taxon>Tracheophyta</taxon>
        <taxon>Spermatophyta</taxon>
        <taxon>Magnoliopsida</taxon>
        <taxon>eudicotyledons</taxon>
        <taxon>Gunneridae</taxon>
        <taxon>Pentapetalae</taxon>
        <taxon>rosids</taxon>
        <taxon>fabids</taxon>
        <taxon>Malpighiales</taxon>
        <taxon>Rhizophoraceae</taxon>
        <taxon>Rhizophora</taxon>
    </lineage>
</organism>
<keyword evidence="1" id="KW-1133">Transmembrane helix</keyword>